<dbReference type="Proteomes" id="UP000694580">
    <property type="component" value="Chromosome 19"/>
</dbReference>
<feature type="compositionally biased region" description="Basic and acidic residues" evidence="1">
    <location>
        <begin position="134"/>
        <end position="146"/>
    </location>
</feature>
<dbReference type="GO" id="GO:0045055">
    <property type="term" value="P:regulated exocytosis"/>
    <property type="evidence" value="ECO:0007669"/>
    <property type="project" value="TreeGrafter"/>
</dbReference>
<reference evidence="3 4" key="1">
    <citation type="submission" date="2020-06" db="EMBL/GenBank/DDBJ databases">
        <authorList>
            <consortium name="Wellcome Sanger Institute Data Sharing"/>
        </authorList>
    </citation>
    <scope>NUCLEOTIDE SEQUENCE [LARGE SCALE GENOMIC DNA]</scope>
</reference>
<keyword evidence="2" id="KW-0472">Membrane</keyword>
<dbReference type="PANTHER" id="PTHR31004:SF3">
    <property type="entry name" value="TRANSMEMBRANE PROTEIN 79"/>
    <property type="match status" value="1"/>
</dbReference>
<evidence type="ECO:0000313" key="4">
    <source>
        <dbReference type="Proteomes" id="UP000694580"/>
    </source>
</evidence>
<organism evidence="3 4">
    <name type="scientific">Denticeps clupeoides</name>
    <name type="common">denticle herring</name>
    <dbReference type="NCBI Taxonomy" id="299321"/>
    <lineage>
        <taxon>Eukaryota</taxon>
        <taxon>Metazoa</taxon>
        <taxon>Chordata</taxon>
        <taxon>Craniata</taxon>
        <taxon>Vertebrata</taxon>
        <taxon>Euteleostomi</taxon>
        <taxon>Actinopterygii</taxon>
        <taxon>Neopterygii</taxon>
        <taxon>Teleostei</taxon>
        <taxon>Clupei</taxon>
        <taxon>Clupeiformes</taxon>
        <taxon>Denticipitoidei</taxon>
        <taxon>Denticipitidae</taxon>
        <taxon>Denticeps</taxon>
    </lineage>
</organism>
<evidence type="ECO:0000256" key="2">
    <source>
        <dbReference type="SAM" id="Phobius"/>
    </source>
</evidence>
<dbReference type="GeneTree" id="ENSGT00390000002390"/>
<feature type="transmembrane region" description="Helical" evidence="2">
    <location>
        <begin position="333"/>
        <end position="355"/>
    </location>
</feature>
<dbReference type="GO" id="GO:0032588">
    <property type="term" value="C:trans-Golgi network membrane"/>
    <property type="evidence" value="ECO:0007669"/>
    <property type="project" value="TreeGrafter"/>
</dbReference>
<dbReference type="AlphaFoldDB" id="A0AAY4CS01"/>
<feature type="transmembrane region" description="Helical" evidence="2">
    <location>
        <begin position="195"/>
        <end position="221"/>
    </location>
</feature>
<evidence type="ECO:0000313" key="3">
    <source>
        <dbReference type="Ensembl" id="ENSDCDP00010036007.1"/>
    </source>
</evidence>
<accession>A0AAY4CS01</accession>
<sequence length="386" mass="41360">MAATRRPAAGHREPKEFDSVKESISDIINQLRDIDPARLSFSPFLDLDTQISLAPVSDSPESSVEELRSAANSVPGSQLCLEAHSTEDNHLQTFNNQQKRREGEEPPPADGVARAQAESGPPQRLRKAVPNGADPRRSPSECDAESRPLVQRPHGGVELAVWRPPGQRDCEAAAEEEERPPACCRRSRCSRSGRLQAACSLLASLLFLPGVLYALYFFLPLEAPRCPDAVSRVVFALGCCAVAALPVLVALLAAGTCRFCSGSLGPAVVGGSGPALVQMFAAASAEQLALYVLNLVVLATFLPQSELKVVPILCGVFVGGRLVYWLLLHTCSAWRGFGSGLTVFPLLAMVAYNLLCLFDRSLGNLLFGPADVHFNRTGPSPWPPGT</sequence>
<evidence type="ECO:0008006" key="5">
    <source>
        <dbReference type="Google" id="ProtNLM"/>
    </source>
</evidence>
<reference evidence="3" key="2">
    <citation type="submission" date="2025-08" db="UniProtKB">
        <authorList>
            <consortium name="Ensembl"/>
        </authorList>
    </citation>
    <scope>IDENTIFICATION</scope>
</reference>
<feature type="transmembrane region" description="Helical" evidence="2">
    <location>
        <begin position="309"/>
        <end position="327"/>
    </location>
</feature>
<dbReference type="GO" id="GO:0005765">
    <property type="term" value="C:lysosomal membrane"/>
    <property type="evidence" value="ECO:0007669"/>
    <property type="project" value="TreeGrafter"/>
</dbReference>
<dbReference type="Ensembl" id="ENSDCDT00010045333.1">
    <property type="protein sequence ID" value="ENSDCDP00010036007.1"/>
    <property type="gene ID" value="ENSDCDG00010023616.1"/>
</dbReference>
<reference evidence="3" key="3">
    <citation type="submission" date="2025-09" db="UniProtKB">
        <authorList>
            <consortium name="Ensembl"/>
        </authorList>
    </citation>
    <scope>IDENTIFICATION</scope>
</reference>
<keyword evidence="4" id="KW-1185">Reference proteome</keyword>
<proteinExistence type="predicted"/>
<feature type="region of interest" description="Disordered" evidence="1">
    <location>
        <begin position="94"/>
        <end position="157"/>
    </location>
</feature>
<evidence type="ECO:0000256" key="1">
    <source>
        <dbReference type="SAM" id="MobiDB-lite"/>
    </source>
</evidence>
<keyword evidence="2" id="KW-0812">Transmembrane</keyword>
<name>A0AAY4CS01_9TELE</name>
<keyword evidence="2" id="KW-1133">Transmembrane helix</keyword>
<feature type="transmembrane region" description="Helical" evidence="2">
    <location>
        <begin position="233"/>
        <end position="255"/>
    </location>
</feature>
<gene>
    <name evidence="3" type="primary">TMEM79</name>
</gene>
<protein>
    <recommendedName>
        <fullName evidence="5">Transmembrane protein 79b</fullName>
    </recommendedName>
</protein>
<dbReference type="PANTHER" id="PTHR31004">
    <property type="entry name" value="TRANSMEMBRANE PROTEIN 79"/>
    <property type="match status" value="1"/>
</dbReference>
<feature type="region of interest" description="Disordered" evidence="1">
    <location>
        <begin position="55"/>
        <end position="76"/>
    </location>
</feature>